<comment type="caution">
    <text evidence="1">The sequence shown here is derived from an EMBL/GenBank/DDBJ whole genome shotgun (WGS) entry which is preliminary data.</text>
</comment>
<accession>A0A8X6HUE2</accession>
<evidence type="ECO:0000313" key="2">
    <source>
        <dbReference type="Proteomes" id="UP000887116"/>
    </source>
</evidence>
<keyword evidence="2" id="KW-1185">Reference proteome</keyword>
<dbReference type="AlphaFoldDB" id="A0A8X6HUE2"/>
<reference evidence="1" key="1">
    <citation type="submission" date="2020-07" db="EMBL/GenBank/DDBJ databases">
        <title>Multicomponent nature underlies the extraordinary mechanical properties of spider dragline silk.</title>
        <authorList>
            <person name="Kono N."/>
            <person name="Nakamura H."/>
            <person name="Mori M."/>
            <person name="Yoshida Y."/>
            <person name="Ohtoshi R."/>
            <person name="Malay A.D."/>
            <person name="Moran D.A.P."/>
            <person name="Tomita M."/>
            <person name="Numata K."/>
            <person name="Arakawa K."/>
        </authorList>
    </citation>
    <scope>NUCLEOTIDE SEQUENCE</scope>
</reference>
<organism evidence="1 2">
    <name type="scientific">Trichonephila clavata</name>
    <name type="common">Joro spider</name>
    <name type="synonym">Nephila clavata</name>
    <dbReference type="NCBI Taxonomy" id="2740835"/>
    <lineage>
        <taxon>Eukaryota</taxon>
        <taxon>Metazoa</taxon>
        <taxon>Ecdysozoa</taxon>
        <taxon>Arthropoda</taxon>
        <taxon>Chelicerata</taxon>
        <taxon>Arachnida</taxon>
        <taxon>Araneae</taxon>
        <taxon>Araneomorphae</taxon>
        <taxon>Entelegynae</taxon>
        <taxon>Araneoidea</taxon>
        <taxon>Nephilidae</taxon>
        <taxon>Trichonephila</taxon>
    </lineage>
</organism>
<sequence length="122" mass="14324">MFWKIFNSKDSYVNLQKFCEEFHKSFTLDSTLSDLRKTIVGANWINSVQHSVDTTDNLNFSLEDVEVKSFGDYYSAIRHLDCLTEYSREVESILFPCKSEIETFCETCESKCHNYLSYARQL</sequence>
<gene>
    <name evidence="1" type="ORF">TNCT_579531</name>
</gene>
<dbReference type="Proteomes" id="UP000887116">
    <property type="component" value="Unassembled WGS sequence"/>
</dbReference>
<proteinExistence type="predicted"/>
<evidence type="ECO:0000313" key="1">
    <source>
        <dbReference type="EMBL" id="GFR28685.1"/>
    </source>
</evidence>
<protein>
    <submittedName>
        <fullName evidence="1">Uncharacterized protein</fullName>
    </submittedName>
</protein>
<dbReference type="EMBL" id="BMAO01009098">
    <property type="protein sequence ID" value="GFR28685.1"/>
    <property type="molecule type" value="Genomic_DNA"/>
</dbReference>
<name>A0A8X6HUE2_TRICU</name>